<reference evidence="2" key="1">
    <citation type="submission" date="2022-03" db="EMBL/GenBank/DDBJ databases">
        <authorList>
            <person name="Tunstrom K."/>
        </authorList>
    </citation>
    <scope>NUCLEOTIDE SEQUENCE</scope>
</reference>
<feature type="region of interest" description="Disordered" evidence="1">
    <location>
        <begin position="37"/>
        <end position="107"/>
    </location>
</feature>
<comment type="caution">
    <text evidence="2">The sequence shown here is derived from an EMBL/GenBank/DDBJ whole genome shotgun (WGS) entry which is preliminary data.</text>
</comment>
<organism evidence="2 3">
    <name type="scientific">Euphydryas editha</name>
    <name type="common">Edith's checkerspot</name>
    <dbReference type="NCBI Taxonomy" id="104508"/>
    <lineage>
        <taxon>Eukaryota</taxon>
        <taxon>Metazoa</taxon>
        <taxon>Ecdysozoa</taxon>
        <taxon>Arthropoda</taxon>
        <taxon>Hexapoda</taxon>
        <taxon>Insecta</taxon>
        <taxon>Pterygota</taxon>
        <taxon>Neoptera</taxon>
        <taxon>Endopterygota</taxon>
        <taxon>Lepidoptera</taxon>
        <taxon>Glossata</taxon>
        <taxon>Ditrysia</taxon>
        <taxon>Papilionoidea</taxon>
        <taxon>Nymphalidae</taxon>
        <taxon>Nymphalinae</taxon>
        <taxon>Euphydryas</taxon>
    </lineage>
</organism>
<dbReference type="Proteomes" id="UP001153954">
    <property type="component" value="Unassembled WGS sequence"/>
</dbReference>
<protein>
    <submittedName>
        <fullName evidence="2">Uncharacterized protein</fullName>
    </submittedName>
</protein>
<proteinExistence type="predicted"/>
<dbReference type="EMBL" id="CAKOGL010000009">
    <property type="protein sequence ID" value="CAH2090661.1"/>
    <property type="molecule type" value="Genomic_DNA"/>
</dbReference>
<dbReference type="AlphaFoldDB" id="A0AAU9TU06"/>
<accession>A0AAU9TU06</accession>
<evidence type="ECO:0000256" key="1">
    <source>
        <dbReference type="SAM" id="MobiDB-lite"/>
    </source>
</evidence>
<gene>
    <name evidence="2" type="ORF">EEDITHA_LOCUS6594</name>
</gene>
<name>A0AAU9TU06_EUPED</name>
<feature type="compositionally biased region" description="Basic and acidic residues" evidence="1">
    <location>
        <begin position="98"/>
        <end position="107"/>
    </location>
</feature>
<evidence type="ECO:0000313" key="2">
    <source>
        <dbReference type="EMBL" id="CAH2090661.1"/>
    </source>
</evidence>
<evidence type="ECO:0000313" key="3">
    <source>
        <dbReference type="Proteomes" id="UP001153954"/>
    </source>
</evidence>
<sequence>MLNRYVNTRHHALRLQASYRRRRSVEGLREARRRAAAAGAREAAVRRAPQRRCQRQRVTSPRGAAGAMRGQLAAPAVPDRLRRTVSPPGARRPAFPRRLPEERPRLH</sequence>
<feature type="compositionally biased region" description="Low complexity" evidence="1">
    <location>
        <begin position="87"/>
        <end position="97"/>
    </location>
</feature>
<keyword evidence="3" id="KW-1185">Reference proteome</keyword>